<name>A0A183U767_TOXCA</name>
<dbReference type="AlphaFoldDB" id="A0A183U767"/>
<protein>
    <submittedName>
        <fullName evidence="3">CC167 protein</fullName>
    </submittedName>
</protein>
<dbReference type="WBParaSite" id="TCNE_0000433701-mRNA-1">
    <property type="protein sequence ID" value="TCNE_0000433701-mRNA-1"/>
    <property type="gene ID" value="TCNE_0000433701"/>
</dbReference>
<evidence type="ECO:0000313" key="2">
    <source>
        <dbReference type="Proteomes" id="UP000050794"/>
    </source>
</evidence>
<proteinExistence type="predicted"/>
<feature type="coiled-coil region" evidence="1">
    <location>
        <begin position="2"/>
        <end position="61"/>
    </location>
</feature>
<evidence type="ECO:0000256" key="1">
    <source>
        <dbReference type="SAM" id="Coils"/>
    </source>
</evidence>
<sequence length="80" mass="9383">LRAAIEERLQTLKQEKDDAKEFCKWDKVKRALEYTIYDNQLREIKRKLAALEMRKDEMKAQHNGVSSTPGYAHNTFAPCL</sequence>
<dbReference type="Proteomes" id="UP000050794">
    <property type="component" value="Unassembled WGS sequence"/>
</dbReference>
<reference evidence="3" key="1">
    <citation type="submission" date="2016-06" db="UniProtKB">
        <authorList>
            <consortium name="WormBaseParasite"/>
        </authorList>
    </citation>
    <scope>IDENTIFICATION</scope>
</reference>
<evidence type="ECO:0000313" key="3">
    <source>
        <dbReference type="WBParaSite" id="TCNE_0000433701-mRNA-1"/>
    </source>
</evidence>
<accession>A0A183U767</accession>
<dbReference type="PANTHER" id="PTHR43977">
    <property type="entry name" value="STRUCTURAL MAINTENANCE OF CHROMOSOMES PROTEIN 3"/>
    <property type="match status" value="1"/>
</dbReference>
<organism evidence="2 3">
    <name type="scientific">Toxocara canis</name>
    <name type="common">Canine roundworm</name>
    <dbReference type="NCBI Taxonomy" id="6265"/>
    <lineage>
        <taxon>Eukaryota</taxon>
        <taxon>Metazoa</taxon>
        <taxon>Ecdysozoa</taxon>
        <taxon>Nematoda</taxon>
        <taxon>Chromadorea</taxon>
        <taxon>Rhabditida</taxon>
        <taxon>Spirurina</taxon>
        <taxon>Ascaridomorpha</taxon>
        <taxon>Ascaridoidea</taxon>
        <taxon>Toxocaridae</taxon>
        <taxon>Toxocara</taxon>
    </lineage>
</organism>
<keyword evidence="1" id="KW-0175">Coiled coil</keyword>
<keyword evidence="2" id="KW-1185">Reference proteome</keyword>